<evidence type="ECO:0000313" key="4">
    <source>
        <dbReference type="Proteomes" id="UP001652624"/>
    </source>
</evidence>
<dbReference type="STRING" id="9365.ENSEEUP00000006192"/>
<dbReference type="InterPro" id="IPR002223">
    <property type="entry name" value="Kunitz_BPTI"/>
</dbReference>
<dbReference type="CTD" id="90199"/>
<keyword evidence="4" id="KW-1185">Reference proteome</keyword>
<dbReference type="PRINTS" id="PR00759">
    <property type="entry name" value="BASICPTASE"/>
</dbReference>
<feature type="domain" description="WAP" evidence="3">
    <location>
        <begin position="149"/>
        <end position="195"/>
    </location>
</feature>
<dbReference type="SMART" id="SM00131">
    <property type="entry name" value="KU"/>
    <property type="match status" value="1"/>
</dbReference>
<dbReference type="FunCoup" id="A0A1S3AQ33">
    <property type="interactions" value="61"/>
</dbReference>
<dbReference type="Pfam" id="PF00095">
    <property type="entry name" value="WAP"/>
    <property type="match status" value="3"/>
</dbReference>
<feature type="domain" description="WAP" evidence="3">
    <location>
        <begin position="256"/>
        <end position="302"/>
    </location>
</feature>
<name>A0A1S3AQ33_ERIEU</name>
<dbReference type="Proteomes" id="UP001652624">
    <property type="component" value="Chromosome 1"/>
</dbReference>
<protein>
    <submittedName>
        <fullName evidence="5">WAP four-disulfide core domain protein 8</fullName>
    </submittedName>
</protein>
<dbReference type="PROSITE" id="PS50279">
    <property type="entry name" value="BPTI_KUNITZ_2"/>
    <property type="match status" value="1"/>
</dbReference>
<dbReference type="AlphaFoldDB" id="A0A1S3AQ33"/>
<gene>
    <name evidence="5" type="primary">WFDC8</name>
</gene>
<dbReference type="CDD" id="cd00199">
    <property type="entry name" value="WAP"/>
    <property type="match status" value="1"/>
</dbReference>
<dbReference type="SUPFAM" id="SSF57362">
    <property type="entry name" value="BPTI-like"/>
    <property type="match status" value="1"/>
</dbReference>
<dbReference type="InParanoid" id="A0A1S3AQ33"/>
<evidence type="ECO:0000259" key="2">
    <source>
        <dbReference type="PROSITE" id="PS50279"/>
    </source>
</evidence>
<dbReference type="Gene3D" id="4.10.75.10">
    <property type="entry name" value="Elafin-like"/>
    <property type="match status" value="3"/>
</dbReference>
<dbReference type="Pfam" id="PF00014">
    <property type="entry name" value="Kunitz_BPTI"/>
    <property type="match status" value="1"/>
</dbReference>
<evidence type="ECO:0000259" key="3">
    <source>
        <dbReference type="PROSITE" id="PS51390"/>
    </source>
</evidence>
<organism evidence="4 5">
    <name type="scientific">Erinaceus europaeus</name>
    <name type="common">Western European hedgehog</name>
    <dbReference type="NCBI Taxonomy" id="9365"/>
    <lineage>
        <taxon>Eukaryota</taxon>
        <taxon>Metazoa</taxon>
        <taxon>Chordata</taxon>
        <taxon>Craniata</taxon>
        <taxon>Vertebrata</taxon>
        <taxon>Euteleostomi</taxon>
        <taxon>Mammalia</taxon>
        <taxon>Eutheria</taxon>
        <taxon>Laurasiatheria</taxon>
        <taxon>Eulipotyphla</taxon>
        <taxon>Erinaceidae</taxon>
        <taxon>Erinaceinae</taxon>
        <taxon>Erinaceus</taxon>
    </lineage>
</organism>
<dbReference type="PROSITE" id="PS51390">
    <property type="entry name" value="WAP"/>
    <property type="match status" value="3"/>
</dbReference>
<dbReference type="Gene3D" id="4.10.410.10">
    <property type="entry name" value="Pancreatic trypsin inhibitor Kunitz domain"/>
    <property type="match status" value="1"/>
</dbReference>
<dbReference type="GeneID" id="103127649"/>
<dbReference type="SUPFAM" id="SSF57256">
    <property type="entry name" value="Elafin-like"/>
    <property type="match status" value="3"/>
</dbReference>
<keyword evidence="1" id="KW-1015">Disulfide bond</keyword>
<reference evidence="5" key="2">
    <citation type="submission" date="2025-08" db="UniProtKB">
        <authorList>
            <consortium name="RefSeq"/>
        </authorList>
    </citation>
    <scope>IDENTIFICATION</scope>
</reference>
<accession>A0A1S3AQ33</accession>
<reference evidence="4" key="1">
    <citation type="submission" date="2025-05" db="UniProtKB">
        <authorList>
            <consortium name="RefSeq"/>
        </authorList>
    </citation>
    <scope>NUCLEOTIDE SEQUENCE [LARGE SCALE GENOMIC DNA]</scope>
</reference>
<feature type="domain" description="BPTI/Kunitz inhibitor" evidence="2">
    <location>
        <begin position="97"/>
        <end position="147"/>
    </location>
</feature>
<dbReference type="PROSITE" id="PS00280">
    <property type="entry name" value="BPTI_KUNITZ_1"/>
    <property type="match status" value="1"/>
</dbReference>
<dbReference type="GO" id="GO:0004867">
    <property type="term" value="F:serine-type endopeptidase inhibitor activity"/>
    <property type="evidence" value="ECO:0007669"/>
    <property type="project" value="InterPro"/>
</dbReference>
<evidence type="ECO:0000256" key="1">
    <source>
        <dbReference type="ARBA" id="ARBA00023157"/>
    </source>
</evidence>
<dbReference type="PRINTS" id="PR00003">
    <property type="entry name" value="4DISULPHCORE"/>
</dbReference>
<dbReference type="CDD" id="cd00109">
    <property type="entry name" value="Kunitz-type"/>
    <property type="match status" value="1"/>
</dbReference>
<dbReference type="GO" id="GO:0005576">
    <property type="term" value="C:extracellular region"/>
    <property type="evidence" value="ECO:0007669"/>
    <property type="project" value="InterPro"/>
</dbReference>
<proteinExistence type="predicted"/>
<evidence type="ECO:0000313" key="5">
    <source>
        <dbReference type="RefSeq" id="XP_007538597.1"/>
    </source>
</evidence>
<dbReference type="SMART" id="SM00217">
    <property type="entry name" value="WAP"/>
    <property type="match status" value="3"/>
</dbReference>
<dbReference type="RefSeq" id="XP_007538597.1">
    <property type="nucleotide sequence ID" value="XM_007538535.1"/>
</dbReference>
<dbReference type="InterPro" id="IPR020901">
    <property type="entry name" value="Prtase_inh_Kunz-CS"/>
</dbReference>
<dbReference type="InterPro" id="IPR008197">
    <property type="entry name" value="WAP_dom"/>
</dbReference>
<feature type="domain" description="WAP" evidence="3">
    <location>
        <begin position="47"/>
        <end position="93"/>
    </location>
</feature>
<dbReference type="PANTHER" id="PTHR47769:SF1">
    <property type="entry name" value="WAP FOUR-DISULFIDE CORE DOMAIN PROTEIN 8"/>
    <property type="match status" value="1"/>
</dbReference>
<sequence length="303" mass="34854">MVTSNDPQFTSKSNLGYLEKLGKETSASLDTHHECGFRKSEISIFLEVNKPGICPKERFTCVSVTSECDSDSDCEGYLKCCSFNCERKCMDSYQEPCFLKLDPGNCRLTELRWHFDFNRKVCKPFIYKGCSKNSNNFINWEDCQKACSSVVKKGQCPHFPFKNRMECTSSCKSDIDCPENEKCCESICGFSCSFARIGTFLRSSYLHITVEYVHHTHRRKGKRSNQKRSLFRVPKTAQKYKTMTKYYQVKCLLLPYIGKEGFCPYKPSRCPVIEKPKCLHDEDCPLSFKCCSVCGLKCRQPAK</sequence>
<dbReference type="eggNOG" id="KOG4295">
    <property type="taxonomic scope" value="Eukaryota"/>
</dbReference>
<dbReference type="PANTHER" id="PTHR47769">
    <property type="entry name" value="WAP FOUR-DISULFIDE CORE DOMAIN PROTEIN 8"/>
    <property type="match status" value="1"/>
</dbReference>
<dbReference type="OrthoDB" id="196393at2759"/>
<dbReference type="InterPro" id="IPR036645">
    <property type="entry name" value="Elafin-like_sf"/>
</dbReference>
<dbReference type="InterPro" id="IPR036880">
    <property type="entry name" value="Kunitz_BPTI_sf"/>
</dbReference>